<keyword evidence="1" id="KW-1133">Transmembrane helix</keyword>
<dbReference type="RefSeq" id="WP_044232866.1">
    <property type="nucleotide sequence ID" value="NZ_MCII02000013.1"/>
</dbReference>
<feature type="transmembrane region" description="Helical" evidence="1">
    <location>
        <begin position="72"/>
        <end position="91"/>
    </location>
</feature>
<evidence type="ECO:0000313" key="3">
    <source>
        <dbReference type="Proteomes" id="UP000175677"/>
    </source>
</evidence>
<accession>A0ABX3BN57</accession>
<sequence>MMFYYEKNKLIFFTAISFLLSMTLPALSKVTVFKLFKINDKKSGKVLLAMLYIFAAMLQLHLSFKFDEHDKYILAVVISMLYGPIIAYNLSPILDIFDDELKDLK</sequence>
<dbReference type="Proteomes" id="UP000175677">
    <property type="component" value="Unassembled WGS sequence"/>
</dbReference>
<keyword evidence="1" id="KW-0472">Membrane</keyword>
<keyword evidence="3" id="KW-1185">Reference proteome</keyword>
<keyword evidence="1" id="KW-0812">Transmembrane</keyword>
<evidence type="ECO:0000313" key="2">
    <source>
        <dbReference type="EMBL" id="OEY75928.1"/>
    </source>
</evidence>
<organism evidence="2 3">
    <name type="scientific">Haemophilus quentini</name>
    <dbReference type="NCBI Taxonomy" id="123834"/>
    <lineage>
        <taxon>Bacteria</taxon>
        <taxon>Pseudomonadati</taxon>
        <taxon>Pseudomonadota</taxon>
        <taxon>Gammaproteobacteria</taxon>
        <taxon>Pasteurellales</taxon>
        <taxon>Pasteurellaceae</taxon>
        <taxon>Haemophilus</taxon>
    </lineage>
</organism>
<gene>
    <name evidence="2" type="ORF">BFQ30_01430</name>
</gene>
<dbReference type="EMBL" id="MDJC01000023">
    <property type="protein sequence ID" value="OEY75928.1"/>
    <property type="molecule type" value="Genomic_DNA"/>
</dbReference>
<feature type="transmembrane region" description="Helical" evidence="1">
    <location>
        <begin position="44"/>
        <end position="60"/>
    </location>
</feature>
<evidence type="ECO:0000256" key="1">
    <source>
        <dbReference type="SAM" id="Phobius"/>
    </source>
</evidence>
<proteinExistence type="predicted"/>
<name>A0ABX3BN57_9PAST</name>
<comment type="caution">
    <text evidence="2">The sequence shown here is derived from an EMBL/GenBank/DDBJ whole genome shotgun (WGS) entry which is preliminary data.</text>
</comment>
<protein>
    <submittedName>
        <fullName evidence="2">Uncharacterized protein</fullName>
    </submittedName>
</protein>
<reference evidence="2 3" key="1">
    <citation type="submission" date="2016-08" db="EMBL/GenBank/DDBJ databases">
        <authorList>
            <person name="Eshaghi A."/>
            <person name="Soares D."/>
            <person name="Kus J."/>
            <person name="Richardson D."/>
            <person name="Li A."/>
            <person name="Patel S.N."/>
        </authorList>
    </citation>
    <scope>NUCLEOTIDE SEQUENCE [LARGE SCALE GENOMIC DNA]</scope>
    <source>
        <strain evidence="2 3">C860</strain>
    </source>
</reference>